<dbReference type="PRINTS" id="PR00081">
    <property type="entry name" value="GDHRDH"/>
</dbReference>
<dbReference type="GO" id="GO:0050085">
    <property type="term" value="F:mannitol 2-dehydrogenase (NADP+) activity"/>
    <property type="evidence" value="ECO:0007669"/>
    <property type="project" value="UniProtKB-ARBA"/>
</dbReference>
<evidence type="ECO:0000256" key="2">
    <source>
        <dbReference type="ARBA" id="ARBA00022857"/>
    </source>
</evidence>
<proteinExistence type="inferred from homology"/>
<accession>A0A0U1M8L4</accession>
<dbReference type="GO" id="GO:0050664">
    <property type="term" value="F:oxidoreductase activity, acting on NAD(P)H, oxygen as acceptor"/>
    <property type="evidence" value="ECO:0007669"/>
    <property type="project" value="TreeGrafter"/>
</dbReference>
<dbReference type="PROSITE" id="PS00061">
    <property type="entry name" value="ADH_SHORT"/>
    <property type="match status" value="1"/>
</dbReference>
<comment type="similarity">
    <text evidence="1">Belongs to the short-chain dehydrogenases/reductases (SDR) family.</text>
</comment>
<dbReference type="FunFam" id="3.40.50.720:FF:000090">
    <property type="entry name" value="NADP-dependent mannitol dehydrogenase"/>
    <property type="match status" value="1"/>
</dbReference>
<dbReference type="SUPFAM" id="SSF51735">
    <property type="entry name" value="NAD(P)-binding Rossmann-fold domains"/>
    <property type="match status" value="1"/>
</dbReference>
<sequence length="271" mass="28761">MNSLFSLRGRTAIVSGVANAGIGFAIAQILAEAGASVAILYNRSKSAIDAAETISKSYRVRCSAYQVDMTKQADVEAVIAQIVRDYNGRLDIFVANSGIAWDEVGAIDSSVAHYHQVMSTNLDSVYYCARAAGWHFRRQAEEKTTVTGEALDGFKSGSFVATASMSGHIVNVPHLQAAYNTSKAGVIHLCKSLAVEWAGFARANTVSPGFVESGLTGECSDEVKESLSAKTPMRRIGHPDELKGAYLYLASDAASFTTGADIVVDGGYCLP</sequence>
<dbReference type="Proteomes" id="UP000054383">
    <property type="component" value="Unassembled WGS sequence"/>
</dbReference>
<evidence type="ECO:0000256" key="1">
    <source>
        <dbReference type="ARBA" id="ARBA00006484"/>
    </source>
</evidence>
<evidence type="ECO:0000313" key="4">
    <source>
        <dbReference type="EMBL" id="CRG91973.1"/>
    </source>
</evidence>
<dbReference type="AlphaFoldDB" id="A0A0U1M8L4"/>
<dbReference type="EMBL" id="CVMT01000011">
    <property type="protein sequence ID" value="CRG91973.1"/>
    <property type="molecule type" value="Genomic_DNA"/>
</dbReference>
<organism evidence="4 5">
    <name type="scientific">Talaromyces islandicus</name>
    <name type="common">Penicillium islandicum</name>
    <dbReference type="NCBI Taxonomy" id="28573"/>
    <lineage>
        <taxon>Eukaryota</taxon>
        <taxon>Fungi</taxon>
        <taxon>Dikarya</taxon>
        <taxon>Ascomycota</taxon>
        <taxon>Pezizomycotina</taxon>
        <taxon>Eurotiomycetes</taxon>
        <taxon>Eurotiomycetidae</taxon>
        <taxon>Eurotiales</taxon>
        <taxon>Trichocomaceae</taxon>
        <taxon>Talaromyces</taxon>
        <taxon>Talaromyces sect. Islandici</taxon>
    </lineage>
</organism>
<keyword evidence="3" id="KW-0560">Oxidoreductase</keyword>
<evidence type="ECO:0000313" key="5">
    <source>
        <dbReference type="Proteomes" id="UP000054383"/>
    </source>
</evidence>
<dbReference type="InterPro" id="IPR002347">
    <property type="entry name" value="SDR_fam"/>
</dbReference>
<keyword evidence="2" id="KW-0521">NADP</keyword>
<dbReference type="OMA" id="WEDGPFI"/>
<dbReference type="GO" id="GO:0019594">
    <property type="term" value="P:mannitol metabolic process"/>
    <property type="evidence" value="ECO:0007669"/>
    <property type="project" value="UniProtKB-ARBA"/>
</dbReference>
<dbReference type="PANTHER" id="PTHR43008">
    <property type="entry name" value="BENZIL REDUCTASE"/>
    <property type="match status" value="1"/>
</dbReference>
<dbReference type="Gene3D" id="3.40.50.720">
    <property type="entry name" value="NAD(P)-binding Rossmann-like Domain"/>
    <property type="match status" value="1"/>
</dbReference>
<dbReference type="InterPro" id="IPR036291">
    <property type="entry name" value="NAD(P)-bd_dom_sf"/>
</dbReference>
<evidence type="ECO:0000256" key="3">
    <source>
        <dbReference type="ARBA" id="ARBA00023002"/>
    </source>
</evidence>
<reference evidence="4 5" key="1">
    <citation type="submission" date="2015-04" db="EMBL/GenBank/DDBJ databases">
        <authorList>
            <person name="Syromyatnikov M.Y."/>
            <person name="Popov V.N."/>
        </authorList>
    </citation>
    <scope>NUCLEOTIDE SEQUENCE [LARGE SCALE GENOMIC DNA]</scope>
    <source>
        <strain evidence="4">WF-38-12</strain>
    </source>
</reference>
<dbReference type="PANTHER" id="PTHR43008:SF13">
    <property type="entry name" value="L-XYLULOSE REDUCTASE-RELATED"/>
    <property type="match status" value="1"/>
</dbReference>
<dbReference type="InterPro" id="IPR020904">
    <property type="entry name" value="Sc_DH/Rdtase_CS"/>
</dbReference>
<dbReference type="PRINTS" id="PR00080">
    <property type="entry name" value="SDRFAMILY"/>
</dbReference>
<protein>
    <submittedName>
        <fullName evidence="4">Putative NADP-dependent mannitol dehydrogenase</fullName>
    </submittedName>
</protein>
<dbReference type="STRING" id="28573.A0A0U1M8L4"/>
<gene>
    <name evidence="4" type="ORF">PISL3812_09027</name>
</gene>
<keyword evidence="5" id="KW-1185">Reference proteome</keyword>
<dbReference type="OrthoDB" id="1888931at2759"/>
<name>A0A0U1M8L4_TALIS</name>
<dbReference type="Pfam" id="PF13561">
    <property type="entry name" value="adh_short_C2"/>
    <property type="match status" value="1"/>
</dbReference>